<protein>
    <submittedName>
        <fullName evidence="1">Uncharacterized protein</fullName>
    </submittedName>
</protein>
<evidence type="ECO:0000313" key="1">
    <source>
        <dbReference type="EMBL" id="TMX75369.1"/>
    </source>
</evidence>
<dbReference type="Proteomes" id="UP000718715">
    <property type="component" value="Unassembled WGS sequence"/>
</dbReference>
<comment type="caution">
    <text evidence="1">The sequence shown here is derived from an EMBL/GenBank/DDBJ whole genome shotgun (WGS) entry which is preliminary data.</text>
</comment>
<keyword evidence="2" id="KW-1185">Reference proteome</keyword>
<reference evidence="1" key="1">
    <citation type="submission" date="2018-03" db="EMBL/GenBank/DDBJ databases">
        <title>Genomic characterization of a polymicrobial infection associated with a disease outbreak in Pacific white shrimp (Litopenaeus vannamei).</title>
        <authorList>
            <person name="Turner J.W."/>
            <person name="Bachand P.T."/>
            <person name="Tallman J."/>
            <person name="Elledge N.C."/>
            <person name="Pinnell L.J."/>
            <person name="Laughlin R.C."/>
            <person name="Zimba P.V."/>
        </authorList>
    </citation>
    <scope>NUCLEOTIDE SEQUENCE</scope>
    <source>
        <strain evidence="1">Hep-2b-22</strain>
    </source>
</reference>
<gene>
    <name evidence="1" type="ORF">DA092_10450</name>
</gene>
<name>A0ACD3SY93_PHODM</name>
<organism evidence="1 2">
    <name type="scientific">Photobacterium damselae</name>
    <dbReference type="NCBI Taxonomy" id="38293"/>
    <lineage>
        <taxon>Bacteria</taxon>
        <taxon>Pseudomonadati</taxon>
        <taxon>Pseudomonadota</taxon>
        <taxon>Gammaproteobacteria</taxon>
        <taxon>Vibrionales</taxon>
        <taxon>Vibrionaceae</taxon>
        <taxon>Photobacterium</taxon>
    </lineage>
</organism>
<sequence length="230" mass="27143">MSYDIVYEQLALQVPWDDVKQQAYDFLKNCVPPTDIHRLSDINQTLYTRYRFTVRNEDIYVLFMLIGSSNLFDTETNKRSRSWQFCGVNTYQQLLIKYGCDWSAMAESGELKLNGRDTKAEGWIRTLRQTLHNAKDYNIMPYCHYLKVWLKSPADELKENQLAELKTQLSDLNPIWQEQMRFDEPGFNVEIAPKSVFEMWLFQQLITGYQDKCWFNGSEPPSFAVKKLSI</sequence>
<accession>A0ACD3SY93</accession>
<evidence type="ECO:0000313" key="2">
    <source>
        <dbReference type="Proteomes" id="UP000718715"/>
    </source>
</evidence>
<proteinExistence type="predicted"/>
<dbReference type="EMBL" id="PZOJ01000088">
    <property type="protein sequence ID" value="TMX75369.1"/>
    <property type="molecule type" value="Genomic_DNA"/>
</dbReference>